<evidence type="ECO:0008006" key="4">
    <source>
        <dbReference type="Google" id="ProtNLM"/>
    </source>
</evidence>
<evidence type="ECO:0000256" key="1">
    <source>
        <dbReference type="SAM" id="Phobius"/>
    </source>
</evidence>
<evidence type="ECO:0000313" key="3">
    <source>
        <dbReference type="Proteomes" id="UP000809349"/>
    </source>
</evidence>
<keyword evidence="1" id="KW-0472">Membrane</keyword>
<accession>A0ABS7SVR5</accession>
<keyword evidence="1" id="KW-1133">Transmembrane helix</keyword>
<reference evidence="2 3" key="1">
    <citation type="submission" date="2021-01" db="EMBL/GenBank/DDBJ databases">
        <authorList>
            <person name="Ruan W."/>
            <person name="Khan S.A."/>
            <person name="Jeon C.O."/>
        </authorList>
    </citation>
    <scope>NUCLEOTIDE SEQUENCE [LARGE SCALE GENOMIC DNA]</scope>
    <source>
        <strain evidence="2 3">R798</strain>
    </source>
</reference>
<sequence>MILTDHCQGGNAIDLNIRGDEMIRERLRKSRPLIMVFLFGAAIILSMTTASRESSIGLTLEWESIGSDVEINYVRTEGGQNERKVHTHISKSSPAHYALMPGDVDGIPKWMEIEWQYGIIDGKTYEEAHRFAKYAKAHIDLKALIPMEYIEEVARDRNRKQLKLTGTFNDDKLSVRAEVYQWRD</sequence>
<dbReference type="EMBL" id="JAFBIL020000012">
    <property type="protein sequence ID" value="MBZ2210051.1"/>
    <property type="molecule type" value="Genomic_DNA"/>
</dbReference>
<dbReference type="Proteomes" id="UP000809349">
    <property type="component" value="Unassembled WGS sequence"/>
</dbReference>
<organism evidence="2 3">
    <name type="scientific">Massilia soli</name>
    <dbReference type="NCBI Taxonomy" id="2792854"/>
    <lineage>
        <taxon>Bacteria</taxon>
        <taxon>Pseudomonadati</taxon>
        <taxon>Pseudomonadota</taxon>
        <taxon>Betaproteobacteria</taxon>
        <taxon>Burkholderiales</taxon>
        <taxon>Oxalobacteraceae</taxon>
        <taxon>Telluria group</taxon>
        <taxon>Massilia</taxon>
    </lineage>
</organism>
<protein>
    <recommendedName>
        <fullName evidence="4">DUF4198 domain-containing protein</fullName>
    </recommendedName>
</protein>
<feature type="transmembrane region" description="Helical" evidence="1">
    <location>
        <begin position="32"/>
        <end position="50"/>
    </location>
</feature>
<keyword evidence="1" id="KW-0812">Transmembrane</keyword>
<keyword evidence="3" id="KW-1185">Reference proteome</keyword>
<gene>
    <name evidence="2" type="ORF">I4X03_022535</name>
</gene>
<comment type="caution">
    <text evidence="2">The sequence shown here is derived from an EMBL/GenBank/DDBJ whole genome shotgun (WGS) entry which is preliminary data.</text>
</comment>
<reference evidence="2 3" key="2">
    <citation type="submission" date="2021-08" db="EMBL/GenBank/DDBJ databases">
        <title>Massilia sp. R798.</title>
        <authorList>
            <person name="Baek J.H."/>
            <person name="Jung H.S."/>
            <person name="Kim K.R."/>
            <person name="Jeon C.O."/>
        </authorList>
    </citation>
    <scope>NUCLEOTIDE SEQUENCE [LARGE SCALE GENOMIC DNA]</scope>
    <source>
        <strain evidence="2 3">R798</strain>
    </source>
</reference>
<evidence type="ECO:0000313" key="2">
    <source>
        <dbReference type="EMBL" id="MBZ2210051.1"/>
    </source>
</evidence>
<name>A0ABS7SVR5_9BURK</name>
<proteinExistence type="predicted"/>